<evidence type="ECO:0000313" key="1">
    <source>
        <dbReference type="EMBL" id="SVD32089.1"/>
    </source>
</evidence>
<dbReference type="EMBL" id="UINC01143267">
    <property type="protein sequence ID" value="SVD32089.1"/>
    <property type="molecule type" value="Genomic_DNA"/>
</dbReference>
<reference evidence="1" key="1">
    <citation type="submission" date="2018-05" db="EMBL/GenBank/DDBJ databases">
        <authorList>
            <person name="Lanie J.A."/>
            <person name="Ng W.-L."/>
            <person name="Kazmierczak K.M."/>
            <person name="Andrzejewski T.M."/>
            <person name="Davidsen T.M."/>
            <person name="Wayne K.J."/>
            <person name="Tettelin H."/>
            <person name="Glass J.I."/>
            <person name="Rusch D."/>
            <person name="Podicherti R."/>
            <person name="Tsui H.-C.T."/>
            <person name="Winkler M.E."/>
        </authorList>
    </citation>
    <scope>NUCLEOTIDE SEQUENCE</scope>
</reference>
<organism evidence="1">
    <name type="scientific">marine metagenome</name>
    <dbReference type="NCBI Taxonomy" id="408172"/>
    <lineage>
        <taxon>unclassified sequences</taxon>
        <taxon>metagenomes</taxon>
        <taxon>ecological metagenomes</taxon>
    </lineage>
</organism>
<accession>A0A382UCT0</accession>
<protein>
    <submittedName>
        <fullName evidence="1">Uncharacterized protein</fullName>
    </submittedName>
</protein>
<proteinExistence type="predicted"/>
<feature type="non-terminal residue" evidence="1">
    <location>
        <position position="25"/>
    </location>
</feature>
<name>A0A382UCT0_9ZZZZ</name>
<sequence length="25" mass="3143">MRYRPRCIVIEIDPFALRHVDYHLE</sequence>
<gene>
    <name evidence="1" type="ORF">METZ01_LOCUS384943</name>
</gene>
<dbReference type="AlphaFoldDB" id="A0A382UCT0"/>